<gene>
    <name evidence="7" type="primary">tmk</name>
    <name evidence="9" type="ordered locus">Nmar_1707</name>
</gene>
<dbReference type="FunFam" id="3.40.50.300:FF:002288">
    <property type="entry name" value="Probable thymidylate kinase"/>
    <property type="match status" value="1"/>
</dbReference>
<dbReference type="EnsemblBacteria" id="ABX13603">
    <property type="protein sequence ID" value="ABX13603"/>
    <property type="gene ID" value="Nmar_1707"/>
</dbReference>
<dbReference type="KEGG" id="nmr:Nmar_1707"/>
<dbReference type="GO" id="GO:0006233">
    <property type="term" value="P:dTDP biosynthetic process"/>
    <property type="evidence" value="ECO:0000318"/>
    <property type="project" value="GO_Central"/>
</dbReference>
<evidence type="ECO:0000313" key="10">
    <source>
        <dbReference type="Proteomes" id="UP000000792"/>
    </source>
</evidence>
<evidence type="ECO:0000256" key="2">
    <source>
        <dbReference type="ARBA" id="ARBA00022679"/>
    </source>
</evidence>
<dbReference type="GeneID" id="5773705"/>
<keyword evidence="10" id="KW-1185">Reference proteome</keyword>
<evidence type="ECO:0000256" key="3">
    <source>
        <dbReference type="ARBA" id="ARBA00022727"/>
    </source>
</evidence>
<dbReference type="EC" id="2.7.4.9" evidence="7"/>
<dbReference type="GO" id="GO:0004798">
    <property type="term" value="F:dTMP kinase activity"/>
    <property type="evidence" value="ECO:0000318"/>
    <property type="project" value="GO_Central"/>
</dbReference>
<dbReference type="InterPro" id="IPR039430">
    <property type="entry name" value="Thymidylate_kin-like_dom"/>
</dbReference>
<dbReference type="GO" id="GO:0005737">
    <property type="term" value="C:cytoplasm"/>
    <property type="evidence" value="ECO:0000318"/>
    <property type="project" value="GO_Central"/>
</dbReference>
<dbReference type="OrthoDB" id="43083at2157"/>
<evidence type="ECO:0000256" key="6">
    <source>
        <dbReference type="ARBA" id="ARBA00022840"/>
    </source>
</evidence>
<dbReference type="InParanoid" id="A9A2S6"/>
<dbReference type="RefSeq" id="WP_012216089.1">
    <property type="nucleotide sequence ID" value="NC_010085.1"/>
</dbReference>
<dbReference type="EMBL" id="CP000866">
    <property type="protein sequence ID" value="ABX13603.1"/>
    <property type="molecule type" value="Genomic_DNA"/>
</dbReference>
<keyword evidence="2 7" id="KW-0808">Transferase</keyword>
<comment type="catalytic activity">
    <reaction evidence="7">
        <text>dTMP + ATP = dTDP + ADP</text>
        <dbReference type="Rhea" id="RHEA:13517"/>
        <dbReference type="ChEBI" id="CHEBI:30616"/>
        <dbReference type="ChEBI" id="CHEBI:58369"/>
        <dbReference type="ChEBI" id="CHEBI:63528"/>
        <dbReference type="ChEBI" id="CHEBI:456216"/>
        <dbReference type="EC" id="2.7.4.9"/>
    </reaction>
</comment>
<keyword evidence="6 7" id="KW-0067">ATP-binding</keyword>
<dbReference type="Gene3D" id="3.40.50.300">
    <property type="entry name" value="P-loop containing nucleotide triphosphate hydrolases"/>
    <property type="match status" value="1"/>
</dbReference>
<proteinExistence type="inferred from homology"/>
<evidence type="ECO:0000256" key="1">
    <source>
        <dbReference type="ARBA" id="ARBA00009776"/>
    </source>
</evidence>
<dbReference type="SUPFAM" id="SSF52540">
    <property type="entry name" value="P-loop containing nucleoside triphosphate hydrolases"/>
    <property type="match status" value="1"/>
</dbReference>
<evidence type="ECO:0000256" key="5">
    <source>
        <dbReference type="ARBA" id="ARBA00022777"/>
    </source>
</evidence>
<organism evidence="9 10">
    <name type="scientific">Nitrosopumilus maritimus (strain SCM1)</name>
    <dbReference type="NCBI Taxonomy" id="436308"/>
    <lineage>
        <taxon>Archaea</taxon>
        <taxon>Nitrososphaerota</taxon>
        <taxon>Nitrososphaeria</taxon>
        <taxon>Nitrosopumilales</taxon>
        <taxon>Nitrosopumilaceae</taxon>
        <taxon>Nitrosopumilus</taxon>
    </lineage>
</organism>
<dbReference type="eggNOG" id="arCOG01891">
    <property type="taxonomic scope" value="Archaea"/>
</dbReference>
<dbReference type="NCBIfam" id="TIGR00041">
    <property type="entry name" value="DTMP_kinase"/>
    <property type="match status" value="1"/>
</dbReference>
<evidence type="ECO:0000313" key="9">
    <source>
        <dbReference type="EMBL" id="ABX13603.1"/>
    </source>
</evidence>
<dbReference type="GO" id="GO:0006227">
    <property type="term" value="P:dUDP biosynthetic process"/>
    <property type="evidence" value="ECO:0000318"/>
    <property type="project" value="GO_Central"/>
</dbReference>
<dbReference type="GO" id="GO:0005524">
    <property type="term" value="F:ATP binding"/>
    <property type="evidence" value="ECO:0007669"/>
    <property type="project" value="UniProtKB-UniRule"/>
</dbReference>
<dbReference type="Pfam" id="PF02223">
    <property type="entry name" value="Thymidylate_kin"/>
    <property type="match status" value="1"/>
</dbReference>
<dbReference type="FunCoup" id="A9A2S6">
    <property type="interactions" value="102"/>
</dbReference>
<accession>A9A2S6</accession>
<dbReference type="AlphaFoldDB" id="A9A2S6"/>
<keyword evidence="4 7" id="KW-0547">Nucleotide-binding</keyword>
<dbReference type="GO" id="GO:0006235">
    <property type="term" value="P:dTTP biosynthetic process"/>
    <property type="evidence" value="ECO:0000318"/>
    <property type="project" value="GO_Central"/>
</dbReference>
<dbReference type="HOGENOM" id="CLU_049131_3_1_2"/>
<reference evidence="9 10" key="1">
    <citation type="journal article" date="2010" name="Proc. Natl. Acad. Sci. U.S.A.">
        <title>Nitrosopumilus maritimus genome reveals unique mechanisms for nitrification and autotrophy in globally distributed marine crenarchaea.</title>
        <authorList>
            <person name="Walker C.B."/>
            <person name="de la Torre J.R."/>
            <person name="Klotz M.G."/>
            <person name="Urakawa H."/>
            <person name="Pinel N."/>
            <person name="Arp D.J."/>
            <person name="Brochier-Armanet C."/>
            <person name="Chain P.S."/>
            <person name="Chan P.P."/>
            <person name="Gollabgir A."/>
            <person name="Hemp J."/>
            <person name="Hugler M."/>
            <person name="Karr E.A."/>
            <person name="Konneke M."/>
            <person name="Shin M."/>
            <person name="Lawton T.J."/>
            <person name="Lowe T."/>
            <person name="Martens-Habbena W."/>
            <person name="Sayavedra-Soto L.A."/>
            <person name="Lang D."/>
            <person name="Sievert S.M."/>
            <person name="Rosenzweig A.C."/>
            <person name="Manning G."/>
            <person name="Stahl D.A."/>
        </authorList>
    </citation>
    <scope>NUCLEOTIDE SEQUENCE [LARGE SCALE GENOMIC DNA]</scope>
    <source>
        <strain evidence="9 10">SCM1</strain>
    </source>
</reference>
<evidence type="ECO:0000256" key="7">
    <source>
        <dbReference type="HAMAP-Rule" id="MF_00165"/>
    </source>
</evidence>
<keyword evidence="5 7" id="KW-0418">Kinase</keyword>
<dbReference type="PANTHER" id="PTHR10344:SF1">
    <property type="entry name" value="THYMIDYLATE KINASE"/>
    <property type="match status" value="1"/>
</dbReference>
<evidence type="ECO:0000259" key="8">
    <source>
        <dbReference type="Pfam" id="PF02223"/>
    </source>
</evidence>
<evidence type="ECO:0000256" key="4">
    <source>
        <dbReference type="ARBA" id="ARBA00022741"/>
    </source>
</evidence>
<comment type="similarity">
    <text evidence="1 7">Belongs to the thymidylate kinase family.</text>
</comment>
<dbReference type="Proteomes" id="UP000000792">
    <property type="component" value="Chromosome"/>
</dbReference>
<dbReference type="CDD" id="cd01672">
    <property type="entry name" value="TMPK"/>
    <property type="match status" value="1"/>
</dbReference>
<feature type="domain" description="Thymidylate kinase-like" evidence="8">
    <location>
        <begin position="5"/>
        <end position="183"/>
    </location>
</feature>
<dbReference type="PANTHER" id="PTHR10344">
    <property type="entry name" value="THYMIDYLATE KINASE"/>
    <property type="match status" value="1"/>
</dbReference>
<keyword evidence="3 7" id="KW-0545">Nucleotide biosynthesis</keyword>
<dbReference type="InterPro" id="IPR027417">
    <property type="entry name" value="P-loop_NTPase"/>
</dbReference>
<dbReference type="HAMAP" id="MF_00165">
    <property type="entry name" value="Thymidylate_kinase"/>
    <property type="match status" value="1"/>
</dbReference>
<protein>
    <recommendedName>
        <fullName evidence="7">Probable thymidylate kinase</fullName>
        <ecNumber evidence="7">2.7.4.9</ecNumber>
    </recommendedName>
    <alternativeName>
        <fullName evidence="7">dTMP kinase</fullName>
    </alternativeName>
</protein>
<comment type="caution">
    <text evidence="7">Lacks conserved residue(s) required for the propagation of feature annotation.</text>
</comment>
<dbReference type="InterPro" id="IPR018094">
    <property type="entry name" value="Thymidylate_kinase"/>
</dbReference>
<dbReference type="STRING" id="436308.Nmar_1707"/>
<dbReference type="PhylomeDB" id="A9A2S6"/>
<sequence length="193" mass="22710">MIIVIEGGDQAGKLTQSTMLEKALKKRKIKTKLFHFPDYKTHIGKEIRQYLDGKRKFPPQVIHCLLSANRWEKLEQIKTAQEKNSVLIMNRYYHSNLVYGLANGMKEKWLESLDAGLPKADLVILLDVTQKESFNRQKTNRDKFEKNEEFLRKISRIYKTTAKKKRWKIIDATKSKQEVHEEIMKTFSKKIGL</sequence>
<name>A9A2S6_NITMS</name>